<keyword evidence="4 5" id="KW-0413">Isomerase</keyword>
<name>A0A9D1NLB9_9BACT</name>
<dbReference type="AlphaFoldDB" id="A0A9D1NLB9"/>
<comment type="caution">
    <text evidence="8">The sequence shown here is derived from an EMBL/GenBank/DDBJ whole genome shotgun (WGS) entry which is preliminary data.</text>
</comment>
<dbReference type="InterPro" id="IPR014780">
    <property type="entry name" value="tRNA_psdUridine_synth_TruB"/>
</dbReference>
<dbReference type="Proteomes" id="UP000886812">
    <property type="component" value="Unassembled WGS sequence"/>
</dbReference>
<dbReference type="FunFam" id="3.30.2350.10:FF:000011">
    <property type="entry name" value="tRNA pseudouridine synthase B"/>
    <property type="match status" value="1"/>
</dbReference>
<feature type="domain" description="Pseudouridine synthase II N-terminal" evidence="6">
    <location>
        <begin position="26"/>
        <end position="175"/>
    </location>
</feature>
<dbReference type="EC" id="5.4.99.25" evidence="5"/>
<accession>A0A9D1NLB9</accession>
<dbReference type="InterPro" id="IPR032819">
    <property type="entry name" value="TruB_C"/>
</dbReference>
<comment type="function">
    <text evidence="5">Responsible for synthesis of pseudouridine from uracil-55 in the psi GC loop of transfer RNAs.</text>
</comment>
<keyword evidence="3 5" id="KW-0819">tRNA processing</keyword>
<reference evidence="8" key="2">
    <citation type="journal article" date="2021" name="PeerJ">
        <title>Extensive microbial diversity within the chicken gut microbiome revealed by metagenomics and culture.</title>
        <authorList>
            <person name="Gilroy R."/>
            <person name="Ravi A."/>
            <person name="Getino M."/>
            <person name="Pursley I."/>
            <person name="Horton D.L."/>
            <person name="Alikhan N.F."/>
            <person name="Baker D."/>
            <person name="Gharbi K."/>
            <person name="Hall N."/>
            <person name="Watson M."/>
            <person name="Adriaenssens E.M."/>
            <person name="Foster-Nyarko E."/>
            <person name="Jarju S."/>
            <person name="Secka A."/>
            <person name="Antonio M."/>
            <person name="Oren A."/>
            <person name="Chaudhuri R.R."/>
            <person name="La Ragione R."/>
            <person name="Hildebrand F."/>
            <person name="Pallen M.J."/>
        </authorList>
    </citation>
    <scope>NUCLEOTIDE SEQUENCE</scope>
    <source>
        <strain evidence="8">10669</strain>
    </source>
</reference>
<dbReference type="GO" id="GO:0031119">
    <property type="term" value="P:tRNA pseudouridine synthesis"/>
    <property type="evidence" value="ECO:0007669"/>
    <property type="project" value="UniProtKB-UniRule"/>
</dbReference>
<dbReference type="GO" id="GO:0160148">
    <property type="term" value="F:tRNA pseudouridine(55) synthase activity"/>
    <property type="evidence" value="ECO:0007669"/>
    <property type="project" value="UniProtKB-EC"/>
</dbReference>
<feature type="active site" description="Nucleophile" evidence="5">
    <location>
        <position position="41"/>
    </location>
</feature>
<sequence length="238" mass="26103">MQELNGVLLIDKPAGWTSHDVVAKLRGILRTRRVGHAGTLDPAATGLLVILVGNACKASQYLMSQGKIYEGTLRLGRVTNTQDADGEILEENPVPADLSPEKIAEAMRAMLGDQYQTPPMFSAVKINGQPLYKMARKGQETEREPRFIRVSSFEMLGAELPEVRFRVECSKGTYVRTLAHDLGRRLGPGASLTALRRIASGDRRIEDAVTLEALQAMSPEEIAQRLIDVRSCVPSHAL</sequence>
<feature type="domain" description="tRNA pseudouridylate synthase B C-terminal" evidence="7">
    <location>
        <begin position="176"/>
        <end position="217"/>
    </location>
</feature>
<dbReference type="SUPFAM" id="SSF55120">
    <property type="entry name" value="Pseudouridine synthase"/>
    <property type="match status" value="1"/>
</dbReference>
<dbReference type="EMBL" id="DVOG01000164">
    <property type="protein sequence ID" value="HIV04726.1"/>
    <property type="molecule type" value="Genomic_DNA"/>
</dbReference>
<dbReference type="GO" id="GO:0003723">
    <property type="term" value="F:RNA binding"/>
    <property type="evidence" value="ECO:0007669"/>
    <property type="project" value="InterPro"/>
</dbReference>
<evidence type="ECO:0000256" key="5">
    <source>
        <dbReference type="HAMAP-Rule" id="MF_01080"/>
    </source>
</evidence>
<dbReference type="GO" id="GO:1990481">
    <property type="term" value="P:mRNA pseudouridine synthesis"/>
    <property type="evidence" value="ECO:0007669"/>
    <property type="project" value="TreeGrafter"/>
</dbReference>
<evidence type="ECO:0000259" key="7">
    <source>
        <dbReference type="Pfam" id="PF16198"/>
    </source>
</evidence>
<evidence type="ECO:0000256" key="4">
    <source>
        <dbReference type="ARBA" id="ARBA00023235"/>
    </source>
</evidence>
<evidence type="ECO:0000313" key="9">
    <source>
        <dbReference type="Proteomes" id="UP000886812"/>
    </source>
</evidence>
<comment type="catalytic activity">
    <reaction evidence="1 5">
        <text>uridine(55) in tRNA = pseudouridine(55) in tRNA</text>
        <dbReference type="Rhea" id="RHEA:42532"/>
        <dbReference type="Rhea" id="RHEA-COMP:10101"/>
        <dbReference type="Rhea" id="RHEA-COMP:10102"/>
        <dbReference type="ChEBI" id="CHEBI:65314"/>
        <dbReference type="ChEBI" id="CHEBI:65315"/>
        <dbReference type="EC" id="5.4.99.25"/>
    </reaction>
</comment>
<comment type="similarity">
    <text evidence="2 5">Belongs to the pseudouridine synthase TruB family. Type 1 subfamily.</text>
</comment>
<dbReference type="CDD" id="cd02573">
    <property type="entry name" value="PseudoU_synth_EcTruB"/>
    <property type="match status" value="1"/>
</dbReference>
<evidence type="ECO:0000313" key="8">
    <source>
        <dbReference type="EMBL" id="HIV04726.1"/>
    </source>
</evidence>
<dbReference type="PANTHER" id="PTHR13767:SF2">
    <property type="entry name" value="PSEUDOURIDYLATE SYNTHASE TRUB1"/>
    <property type="match status" value="1"/>
</dbReference>
<dbReference type="NCBIfam" id="TIGR00431">
    <property type="entry name" value="TruB"/>
    <property type="match status" value="1"/>
</dbReference>
<evidence type="ECO:0000256" key="2">
    <source>
        <dbReference type="ARBA" id="ARBA00005642"/>
    </source>
</evidence>
<dbReference type="InterPro" id="IPR020103">
    <property type="entry name" value="PsdUridine_synth_cat_dom_sf"/>
</dbReference>
<evidence type="ECO:0000259" key="6">
    <source>
        <dbReference type="Pfam" id="PF01509"/>
    </source>
</evidence>
<dbReference type="Pfam" id="PF16198">
    <property type="entry name" value="TruB_C_2"/>
    <property type="match status" value="1"/>
</dbReference>
<proteinExistence type="inferred from homology"/>
<dbReference type="Pfam" id="PF01509">
    <property type="entry name" value="TruB_N"/>
    <property type="match status" value="1"/>
</dbReference>
<organism evidence="8 9">
    <name type="scientific">Candidatus Spyradosoma merdigallinarum</name>
    <dbReference type="NCBI Taxonomy" id="2840950"/>
    <lineage>
        <taxon>Bacteria</taxon>
        <taxon>Pseudomonadati</taxon>
        <taxon>Verrucomicrobiota</taxon>
        <taxon>Opitutia</taxon>
        <taxon>Opitutia incertae sedis</taxon>
        <taxon>Candidatus Spyradosoma</taxon>
    </lineage>
</organism>
<dbReference type="InterPro" id="IPR002501">
    <property type="entry name" value="PsdUridine_synth_N"/>
</dbReference>
<reference evidence="8" key="1">
    <citation type="submission" date="2020-10" db="EMBL/GenBank/DDBJ databases">
        <authorList>
            <person name="Gilroy R."/>
        </authorList>
    </citation>
    <scope>NUCLEOTIDE SEQUENCE</scope>
    <source>
        <strain evidence="8">10669</strain>
    </source>
</reference>
<evidence type="ECO:0000256" key="1">
    <source>
        <dbReference type="ARBA" id="ARBA00000385"/>
    </source>
</evidence>
<dbReference type="PANTHER" id="PTHR13767">
    <property type="entry name" value="TRNA-PSEUDOURIDINE SYNTHASE"/>
    <property type="match status" value="1"/>
</dbReference>
<protein>
    <recommendedName>
        <fullName evidence="5">tRNA pseudouridine synthase B</fullName>
        <ecNumber evidence="5">5.4.99.25</ecNumber>
    </recommendedName>
    <alternativeName>
        <fullName evidence="5">tRNA pseudouridine(55) synthase</fullName>
        <shortName evidence="5">Psi55 synthase</shortName>
    </alternativeName>
    <alternativeName>
        <fullName evidence="5">tRNA pseudouridylate synthase</fullName>
    </alternativeName>
    <alternativeName>
        <fullName evidence="5">tRNA-uridine isomerase</fullName>
    </alternativeName>
</protein>
<dbReference type="Gene3D" id="3.30.2350.10">
    <property type="entry name" value="Pseudouridine synthase"/>
    <property type="match status" value="1"/>
</dbReference>
<evidence type="ECO:0000256" key="3">
    <source>
        <dbReference type="ARBA" id="ARBA00022694"/>
    </source>
</evidence>
<gene>
    <name evidence="5 8" type="primary">truB</name>
    <name evidence="8" type="ORF">IAC75_06245</name>
</gene>
<dbReference type="HAMAP" id="MF_01080">
    <property type="entry name" value="TruB_bact"/>
    <property type="match status" value="1"/>
</dbReference>